<organism evidence="1 2">
    <name type="scientific">Boeremia exigua</name>
    <dbReference type="NCBI Taxonomy" id="749465"/>
    <lineage>
        <taxon>Eukaryota</taxon>
        <taxon>Fungi</taxon>
        <taxon>Dikarya</taxon>
        <taxon>Ascomycota</taxon>
        <taxon>Pezizomycotina</taxon>
        <taxon>Dothideomycetes</taxon>
        <taxon>Pleosporomycetidae</taxon>
        <taxon>Pleosporales</taxon>
        <taxon>Pleosporineae</taxon>
        <taxon>Didymellaceae</taxon>
        <taxon>Boeremia</taxon>
    </lineage>
</organism>
<accession>A0ACC2ITJ6</accession>
<evidence type="ECO:0000313" key="1">
    <source>
        <dbReference type="EMBL" id="KAJ8118393.1"/>
    </source>
</evidence>
<dbReference type="Proteomes" id="UP001153331">
    <property type="component" value="Unassembled WGS sequence"/>
</dbReference>
<gene>
    <name evidence="1" type="ORF">OPT61_g599</name>
</gene>
<comment type="caution">
    <text evidence="1">The sequence shown here is derived from an EMBL/GenBank/DDBJ whole genome shotgun (WGS) entry which is preliminary data.</text>
</comment>
<evidence type="ECO:0000313" key="2">
    <source>
        <dbReference type="Proteomes" id="UP001153331"/>
    </source>
</evidence>
<protein>
    <submittedName>
        <fullName evidence="1">Uncharacterized protein</fullName>
    </submittedName>
</protein>
<name>A0ACC2ITJ6_9PLEO</name>
<reference evidence="1" key="1">
    <citation type="submission" date="2022-11" db="EMBL/GenBank/DDBJ databases">
        <title>Genome Sequence of Boeremia exigua.</title>
        <authorList>
            <person name="Buettner E."/>
        </authorList>
    </citation>
    <scope>NUCLEOTIDE SEQUENCE</scope>
    <source>
        <strain evidence="1">CU02</strain>
    </source>
</reference>
<keyword evidence="2" id="KW-1185">Reference proteome</keyword>
<proteinExistence type="predicted"/>
<sequence>MQKLSHFPFRPATQHGFQAAKSVQLRSSIPRRTFSAGFTAHNQSTSVRPCKRATPSNVFVPTRRTLSSLSSLSNAQAATLTKDPHQDIGDSDSGASVVIPVHGSNACFSAQLLRDACACPRCVHESTNQRLFSTADIPADIQARDVKVDIASNTAKIQWANDVAGYGDDHASTFGLTELQELIQTGSLPVTREDSFDRPALWSEKRLELPDYDYELYLKDDRTLYNLMKQLQTYGLAFVTNIPGKETSLATIATRMGPIKDTLYGQTWDVRTVPAAINAAYTSHDLGFHTDLLYFYQPPHVQLLHCIQSASTGGASVFADAYKAAVDLFHTDLEAFEILATVPVNYHYNHPDSNVYRTTKPVIDLRPLRIGEKVYNSLADYKRAWHELDVQHGGAGWNDSMLVDCLDKINWGPPFLAPFSNHQESTHKISGLQPTLSDLNEKVERWYQAAAKFNALLQRSSYLYERKMNPGECVLFDNTRTLHSRRAFDTADVGKPRWLRGTYVDKDPFFSKMRVLKGKLE</sequence>
<dbReference type="EMBL" id="JAPHNI010000020">
    <property type="protein sequence ID" value="KAJ8118393.1"/>
    <property type="molecule type" value="Genomic_DNA"/>
</dbReference>